<dbReference type="PRINTS" id="PR00742">
    <property type="entry name" value="GLHYDRLASE35"/>
</dbReference>
<keyword evidence="12" id="KW-1185">Reference proteome</keyword>
<keyword evidence="6 7" id="KW-0326">Glycosidase</keyword>
<dbReference type="Pfam" id="PF21467">
    <property type="entry name" value="BetaGal_gal-bd"/>
    <property type="match status" value="1"/>
</dbReference>
<evidence type="ECO:0000259" key="10">
    <source>
        <dbReference type="Pfam" id="PF21467"/>
    </source>
</evidence>
<feature type="domain" description="Beta-galactosidase galactose-binding" evidence="10">
    <location>
        <begin position="648"/>
        <end position="725"/>
    </location>
</feature>
<accession>A0A9C7PV96</accession>
<comment type="caution">
    <text evidence="11">The sequence shown here is derived from an EMBL/GenBank/DDBJ whole genome shotgun (WGS) entry which is preliminary data.</text>
</comment>
<sequence length="750" mass="87434">MPIAQVTFDKRAVVIDGKRKILYCGSYHYPKIHYEHWPHALDLAKNCGLNCLEVYIFWNVHEKTRGKYHFEREGNIFRFLQLAHERGLKVILRMGPYICAETSYGGFPYWLREIPGIEFRTYNEPFMQEMKRWLTDINGMLKELKLYHQQGGPIILVQIENEYDIVSSIYGAAGQKYLHWCYELYKELDPGVPLIMCKSSEGASEWVTSKEDKYFRVASIDESIETINDFYGHTRIDSLKALKPHQPLLWTEFWIGWYNIWRGAHRLRPTDDVIYAAARFIAQGGAGMNYYMFHGGTHFGNLAMYGQTTGYDFDAPVNSYGRPTEKYERLKQLNHCLSNLEYILLSQDEPEMEKWSPHVSVFRWIDKKSGDECSFVCNDQRIEAHVTIAGKAVCLQSLSVKIYLNHEEIFDSSQNIYSNPQSNYRQLDHVYKEWRTMQIPVPNKEKKGKQQYIEFEFPFIPDMLHITQDQTDYVWYTGMGSIRCPFKGEDRPKCLKMHMNLEAADYIHVFLNQKYVGSCNSPCYDERFTGRRSGFSKSFDLEDFAPMHIALDKNGVYTFEIAILVCSLGLVKGEFQLWENGRMEQERKGIFSVPNLSFQLLSSTGKVETVYAAFDSKWSSVPLHISKESSPNISFPLTNHPQVGPQLWQTTVHLKENDVQEMKYGLLLDLKCMSKGLLYWNNFCLGRYWIVNYIEKDASLSRSPIVEDHNTFYSQQYYFVPKAIISDTNDFCIFEELCGDPTKIQLLTIQ</sequence>
<dbReference type="GO" id="GO:0005975">
    <property type="term" value="P:carbohydrate metabolic process"/>
    <property type="evidence" value="ECO:0007669"/>
    <property type="project" value="InterPro"/>
</dbReference>
<gene>
    <name evidence="11" type="ORF">GpartN1_g2367.t1</name>
</gene>
<keyword evidence="5 7" id="KW-0378">Hydrolase</keyword>
<name>A0A9C7PV96_9RHOD</name>
<dbReference type="PROSITE" id="PS01182">
    <property type="entry name" value="GLYCOSYL_HYDROL_F35"/>
    <property type="match status" value="1"/>
</dbReference>
<dbReference type="InterPro" id="IPR048913">
    <property type="entry name" value="BetaGal_gal-bd"/>
</dbReference>
<reference evidence="11" key="2">
    <citation type="submission" date="2022-01" db="EMBL/GenBank/DDBJ databases">
        <authorList>
            <person name="Hirooka S."/>
            <person name="Miyagishima S.Y."/>
        </authorList>
    </citation>
    <scope>NUCLEOTIDE SEQUENCE</scope>
    <source>
        <strain evidence="11">NBRC 102759</strain>
    </source>
</reference>
<dbReference type="Proteomes" id="UP001061958">
    <property type="component" value="Unassembled WGS sequence"/>
</dbReference>
<evidence type="ECO:0000256" key="4">
    <source>
        <dbReference type="ARBA" id="ARBA00022729"/>
    </source>
</evidence>
<evidence type="ECO:0000256" key="2">
    <source>
        <dbReference type="ARBA" id="ARBA00009809"/>
    </source>
</evidence>
<dbReference type="EC" id="3.2.1.23" evidence="3 7"/>
<dbReference type="InterPro" id="IPR017853">
    <property type="entry name" value="GH"/>
</dbReference>
<dbReference type="InterPro" id="IPR008979">
    <property type="entry name" value="Galactose-bd-like_sf"/>
</dbReference>
<dbReference type="Pfam" id="PF01301">
    <property type="entry name" value="Glyco_hydro_35"/>
    <property type="match status" value="1"/>
</dbReference>
<protein>
    <recommendedName>
        <fullName evidence="3 7">Beta-galactosidase</fullName>
        <ecNumber evidence="3 7">3.2.1.23</ecNumber>
    </recommendedName>
</protein>
<dbReference type="SUPFAM" id="SSF51445">
    <property type="entry name" value="(Trans)glycosidases"/>
    <property type="match status" value="1"/>
</dbReference>
<dbReference type="AlphaFoldDB" id="A0A9C7PV96"/>
<evidence type="ECO:0000256" key="5">
    <source>
        <dbReference type="ARBA" id="ARBA00022801"/>
    </source>
</evidence>
<dbReference type="PANTHER" id="PTHR23421">
    <property type="entry name" value="BETA-GALACTOSIDASE RELATED"/>
    <property type="match status" value="1"/>
</dbReference>
<dbReference type="InterPro" id="IPR031330">
    <property type="entry name" value="Gly_Hdrlase_35_cat"/>
</dbReference>
<comment type="catalytic activity">
    <reaction evidence="1 7">
        <text>Hydrolysis of terminal non-reducing beta-D-galactose residues in beta-D-galactosides.</text>
        <dbReference type="EC" id="3.2.1.23"/>
    </reaction>
</comment>
<dbReference type="InterPro" id="IPR001944">
    <property type="entry name" value="Glycoside_Hdrlase_35"/>
</dbReference>
<evidence type="ECO:0000313" key="11">
    <source>
        <dbReference type="EMBL" id="GJQ10576.1"/>
    </source>
</evidence>
<comment type="similarity">
    <text evidence="2 8">Belongs to the glycosyl hydrolase 35 family.</text>
</comment>
<reference evidence="11" key="1">
    <citation type="journal article" date="2022" name="Proc. Natl. Acad. Sci. U.S.A.">
        <title>Life cycle and functional genomics of the unicellular red alga Galdieria for elucidating algal and plant evolution and industrial use.</title>
        <authorList>
            <person name="Hirooka S."/>
            <person name="Itabashi T."/>
            <person name="Ichinose T.M."/>
            <person name="Onuma R."/>
            <person name="Fujiwara T."/>
            <person name="Yamashita S."/>
            <person name="Jong L.W."/>
            <person name="Tomita R."/>
            <person name="Iwane A.H."/>
            <person name="Miyagishima S.Y."/>
        </authorList>
    </citation>
    <scope>NUCLEOTIDE SEQUENCE</scope>
    <source>
        <strain evidence="11">NBRC 102759</strain>
    </source>
</reference>
<evidence type="ECO:0000256" key="7">
    <source>
        <dbReference type="RuleBase" id="RU000675"/>
    </source>
</evidence>
<evidence type="ECO:0000256" key="8">
    <source>
        <dbReference type="RuleBase" id="RU003679"/>
    </source>
</evidence>
<feature type="domain" description="Glycoside hydrolase 35 catalytic" evidence="9">
    <location>
        <begin position="13"/>
        <end position="335"/>
    </location>
</feature>
<dbReference type="GO" id="GO:0004565">
    <property type="term" value="F:beta-galactosidase activity"/>
    <property type="evidence" value="ECO:0007669"/>
    <property type="project" value="UniProtKB-EC"/>
</dbReference>
<evidence type="ECO:0000256" key="3">
    <source>
        <dbReference type="ARBA" id="ARBA00012756"/>
    </source>
</evidence>
<dbReference type="Gene3D" id="3.20.20.80">
    <property type="entry name" value="Glycosidases"/>
    <property type="match status" value="1"/>
</dbReference>
<evidence type="ECO:0000259" key="9">
    <source>
        <dbReference type="Pfam" id="PF01301"/>
    </source>
</evidence>
<evidence type="ECO:0000256" key="1">
    <source>
        <dbReference type="ARBA" id="ARBA00001412"/>
    </source>
</evidence>
<organism evidence="11 12">
    <name type="scientific">Galdieria partita</name>
    <dbReference type="NCBI Taxonomy" id="83374"/>
    <lineage>
        <taxon>Eukaryota</taxon>
        <taxon>Rhodophyta</taxon>
        <taxon>Bangiophyceae</taxon>
        <taxon>Galdieriales</taxon>
        <taxon>Galdieriaceae</taxon>
        <taxon>Galdieria</taxon>
    </lineage>
</organism>
<evidence type="ECO:0000256" key="6">
    <source>
        <dbReference type="ARBA" id="ARBA00023295"/>
    </source>
</evidence>
<dbReference type="EMBL" id="BQMJ01000017">
    <property type="protein sequence ID" value="GJQ10576.1"/>
    <property type="molecule type" value="Genomic_DNA"/>
</dbReference>
<proteinExistence type="inferred from homology"/>
<evidence type="ECO:0000313" key="12">
    <source>
        <dbReference type="Proteomes" id="UP001061958"/>
    </source>
</evidence>
<dbReference type="SUPFAM" id="SSF49785">
    <property type="entry name" value="Galactose-binding domain-like"/>
    <property type="match status" value="1"/>
</dbReference>
<keyword evidence="4" id="KW-0732">Signal</keyword>
<dbReference type="FunFam" id="3.20.20.80:FF:000006">
    <property type="entry name" value="Beta-galactosidase"/>
    <property type="match status" value="1"/>
</dbReference>
<dbReference type="InterPro" id="IPR019801">
    <property type="entry name" value="Glyco_hydro_35_CS"/>
</dbReference>
<dbReference type="OrthoDB" id="2883at2759"/>